<dbReference type="PANTHER" id="PTHR11846">
    <property type="entry name" value="ADENYLOSUCCINATE SYNTHETASE"/>
    <property type="match status" value="1"/>
</dbReference>
<keyword evidence="12" id="KW-0812">Transmembrane</keyword>
<comment type="function">
    <text evidence="8">Plays an important role in the de novo pathway and in the salvage pathway of purine nucleotide biosynthesis. Catalyzes the first commited step in the biosynthesis of AMP from IMP.</text>
</comment>
<keyword evidence="3 8" id="KW-0479">Metal-binding</keyword>
<dbReference type="InterPro" id="IPR018220">
    <property type="entry name" value="Adenylosuccin_syn_GTP-bd"/>
</dbReference>
<keyword evidence="6 8" id="KW-0460">Magnesium</keyword>
<keyword evidence="12" id="KW-0472">Membrane</keyword>
<feature type="binding site" evidence="8">
    <location>
        <begin position="303"/>
        <end position="306"/>
    </location>
    <ligand>
        <name>IMP</name>
        <dbReference type="ChEBI" id="CHEBI:58053"/>
    </ligand>
</feature>
<keyword evidence="8" id="KW-0963">Cytoplasm</keyword>
<reference evidence="13" key="2">
    <citation type="submission" date="2018-07" db="EMBL/GenBank/DDBJ databases">
        <authorList>
            <person name="Mckenzie S.K."/>
            <person name="Kronauer D.J.C."/>
        </authorList>
    </citation>
    <scope>NUCLEOTIDE SEQUENCE</scope>
    <source>
        <strain evidence="13">Clonal line C1</strain>
    </source>
</reference>
<feature type="binding site" evidence="8">
    <location>
        <position position="567"/>
    </location>
    <ligand>
        <name>IMP</name>
        <dbReference type="ChEBI" id="CHEBI:58053"/>
    </ligand>
</feature>
<feature type="region of interest" description="Disordered" evidence="11">
    <location>
        <begin position="109"/>
        <end position="161"/>
    </location>
</feature>
<dbReference type="AlphaFoldDB" id="A0A3L8D2Q7"/>
<comment type="caution">
    <text evidence="8">Lacks conserved residue(s) required for the propagation of feature annotation.</text>
</comment>
<feature type="active site" description="Proton acceptor" evidence="8">
    <location>
        <position position="278"/>
    </location>
</feature>
<dbReference type="Gene3D" id="3.40.440.10">
    <property type="entry name" value="Adenylosuccinate Synthetase, subunit A, domain 1"/>
    <property type="match status" value="1"/>
</dbReference>
<dbReference type="PROSITE" id="PS00513">
    <property type="entry name" value="ADENYLOSUCCIN_SYN_2"/>
    <property type="match status" value="1"/>
</dbReference>
<dbReference type="UniPathway" id="UPA00075">
    <property type="reaction ID" value="UER00335"/>
</dbReference>
<keyword evidence="7 8" id="KW-0342">GTP-binding</keyword>
<dbReference type="CDD" id="cd03108">
    <property type="entry name" value="AdSS"/>
    <property type="match status" value="1"/>
</dbReference>
<proteinExistence type="inferred from homology"/>
<comment type="catalytic activity">
    <reaction evidence="8 10">
        <text>IMP + L-aspartate + GTP = N(6)-(1,2-dicarboxyethyl)-AMP + GDP + phosphate + 2 H(+)</text>
        <dbReference type="Rhea" id="RHEA:15753"/>
        <dbReference type="ChEBI" id="CHEBI:15378"/>
        <dbReference type="ChEBI" id="CHEBI:29991"/>
        <dbReference type="ChEBI" id="CHEBI:37565"/>
        <dbReference type="ChEBI" id="CHEBI:43474"/>
        <dbReference type="ChEBI" id="CHEBI:57567"/>
        <dbReference type="ChEBI" id="CHEBI:58053"/>
        <dbReference type="ChEBI" id="CHEBI:58189"/>
        <dbReference type="EC" id="6.3.4.4"/>
    </reaction>
</comment>
<dbReference type="InterPro" id="IPR042110">
    <property type="entry name" value="Adenylosuccinate_synth_dom2"/>
</dbReference>
<dbReference type="EC" id="6.3.4.4" evidence="8 10"/>
<dbReference type="FunFam" id="1.10.300.10:FF:000001">
    <property type="entry name" value="Adenylosuccinate synthetase"/>
    <property type="match status" value="1"/>
</dbReference>
<dbReference type="Gene3D" id="3.90.170.10">
    <property type="entry name" value="Adenylosuccinate Synthetase, subunit A, domain 3"/>
    <property type="match status" value="1"/>
</dbReference>
<dbReference type="EMBL" id="QOIP01000014">
    <property type="protein sequence ID" value="RLU14787.1"/>
    <property type="molecule type" value="Genomic_DNA"/>
</dbReference>
<evidence type="ECO:0000313" key="13">
    <source>
        <dbReference type="EMBL" id="RLU14787.1"/>
    </source>
</evidence>
<protein>
    <recommendedName>
        <fullName evidence="8 10">Adenylosuccinate synthetase</fullName>
        <shortName evidence="8">AMPSase</shortName>
        <shortName evidence="8">AdSS</shortName>
        <ecNumber evidence="8 10">6.3.4.4</ecNumber>
    </recommendedName>
    <alternativeName>
        <fullName evidence="8">IMP--aspartate ligase</fullName>
    </alternativeName>
</protein>
<comment type="subcellular location">
    <subcellularLocation>
        <location evidence="8">Cytoplasm</location>
    </subcellularLocation>
</comment>
<feature type="active site" evidence="9">
    <location>
        <position position="405"/>
    </location>
</feature>
<dbReference type="PROSITE" id="PS01266">
    <property type="entry name" value="ADENYLOSUCCIN_SYN_1"/>
    <property type="match status" value="1"/>
</dbReference>
<evidence type="ECO:0000256" key="8">
    <source>
        <dbReference type="HAMAP-Rule" id="MF_03125"/>
    </source>
</evidence>
<evidence type="ECO:0000256" key="7">
    <source>
        <dbReference type="ARBA" id="ARBA00023134"/>
    </source>
</evidence>
<dbReference type="SUPFAM" id="SSF52540">
    <property type="entry name" value="P-loop containing nucleoside triphosphate hydrolases"/>
    <property type="match status" value="1"/>
</dbReference>
<dbReference type="InterPro" id="IPR033128">
    <property type="entry name" value="Adenylosuccin_syn_Lys_AS"/>
</dbReference>
<name>A0A3L8D2Q7_OOCBI</name>
<dbReference type="InterPro" id="IPR027417">
    <property type="entry name" value="P-loop_NTPase"/>
</dbReference>
<comment type="pathway">
    <text evidence="8 10">Purine metabolism; AMP biosynthesis via de novo pathway; AMP from IMP: step 1/2.</text>
</comment>
<evidence type="ECO:0000256" key="1">
    <source>
        <dbReference type="ARBA" id="ARBA00011738"/>
    </source>
</evidence>
<dbReference type="PANTHER" id="PTHR11846:SF0">
    <property type="entry name" value="ADENYLOSUCCINATE SYNTHETASE"/>
    <property type="match status" value="1"/>
</dbReference>
<dbReference type="GO" id="GO:0044208">
    <property type="term" value="P:'de novo' AMP biosynthetic process"/>
    <property type="evidence" value="ECO:0007669"/>
    <property type="project" value="UniProtKB-UniRule"/>
</dbReference>
<evidence type="ECO:0000256" key="4">
    <source>
        <dbReference type="ARBA" id="ARBA00022741"/>
    </source>
</evidence>
<comment type="function">
    <text evidence="10">Plays an important role in the de novo pathway of purine nucleotide biosynthesis.</text>
</comment>
<feature type="binding site" evidence="8">
    <location>
        <begin position="305"/>
        <end position="307"/>
    </location>
    <ligand>
        <name>GTP</name>
        <dbReference type="ChEBI" id="CHEBI:37565"/>
    </ligand>
</feature>
<feature type="compositionally biased region" description="Low complexity" evidence="11">
    <location>
        <begin position="114"/>
        <end position="129"/>
    </location>
</feature>
<sequence>MAKSSTGKTTGSKTGARKAADAIPDALRDAGRKAAELAQNPVARSLLAAGLVTAAAALAANKSVRDSAKRGARQAQDAAEAAADAAAESASKIGAAMINAATEAVRRMMGEAGSATTTPAAAKSSPARRPAAKKPAAKKAASAAKRAPARKASARKPAAEVGPLTAATAAATVHLAAEQGASRGADDRAGGAIATAIDLAPDQRARGAADQQADRAVRATAAIPAAIVAPGRAVVITVAIVIAVVTALGLGLGRPVQFFGHLGSSVANVTVIGGQWGDEGKGKIVDWLASRADLVVRFQGGHNAGHTLVIDGETYKLSLLPSGIVRGTLSVIGNGVVLDPWALKAEVEKLSAQGVTVTPETLRIADNCPLILPIHRDLDALREDASGQGKIGTTRRGIGPAYEDKVGRRAIRVCDLAHLGGLGPQLDRLCAHHDALRAGFGEPPVDRARLEAELGEIADFVLQFAGPVWKTLNEARQQGRRILFEGAQGVLLDVDHGTYPFVTSSNTIAGTAASGTGLGPSAAGFVLGIVKAYTTRVGSGPFPTELEDEIGQRLGERGHEFGTVTGRKRRCGWFDAVLVRQSMAVSGVTGIALTKLDVLDGLEEIKICTGYRLGDTTLDHFPSHPGDQAAVEPIYETMRGWSESTAGARSWAQLPAQAIKYIRRIEELIACPVALVSTSPEREDTILVRDPFAG</sequence>
<evidence type="ECO:0000256" key="3">
    <source>
        <dbReference type="ARBA" id="ARBA00022723"/>
    </source>
</evidence>
<dbReference type="HAMAP" id="MF_00011">
    <property type="entry name" value="Adenylosucc_synth"/>
    <property type="match status" value="1"/>
</dbReference>
<feature type="binding site" evidence="8">
    <location>
        <position position="503"/>
    </location>
    <ligand>
        <name>IMP</name>
        <dbReference type="ChEBI" id="CHEBI:58053"/>
    </ligand>
</feature>
<evidence type="ECO:0000256" key="2">
    <source>
        <dbReference type="ARBA" id="ARBA00022598"/>
    </source>
</evidence>
<dbReference type="GO" id="GO:0000287">
    <property type="term" value="F:magnesium ion binding"/>
    <property type="evidence" value="ECO:0007669"/>
    <property type="project" value="UniProtKB-UniRule"/>
</dbReference>
<dbReference type="Proteomes" id="UP000279307">
    <property type="component" value="Chromosome 14"/>
</dbReference>
<comment type="subunit">
    <text evidence="1 8">Homodimer.</text>
</comment>
<feature type="binding site" evidence="8">
    <location>
        <begin position="278"/>
        <end position="281"/>
    </location>
    <ligand>
        <name>IMP</name>
        <dbReference type="ChEBI" id="CHEBI:58053"/>
    </ligand>
</feature>
<evidence type="ECO:0000256" key="12">
    <source>
        <dbReference type="SAM" id="Phobius"/>
    </source>
</evidence>
<evidence type="ECO:0000256" key="5">
    <source>
        <dbReference type="ARBA" id="ARBA00022755"/>
    </source>
</evidence>
<dbReference type="FunFam" id="3.90.170.10:FF:000001">
    <property type="entry name" value="Adenylosuccinate synthetase"/>
    <property type="match status" value="1"/>
</dbReference>
<dbReference type="GO" id="GO:0005525">
    <property type="term" value="F:GTP binding"/>
    <property type="evidence" value="ECO:0007669"/>
    <property type="project" value="UniProtKB-UniRule"/>
</dbReference>
<dbReference type="SMART" id="SM00788">
    <property type="entry name" value="Adenylsucc_synt"/>
    <property type="match status" value="1"/>
</dbReference>
<dbReference type="GO" id="GO:0004019">
    <property type="term" value="F:adenylosuccinate synthase activity"/>
    <property type="evidence" value="ECO:0007669"/>
    <property type="project" value="UniProtKB-UniRule"/>
</dbReference>
<feature type="binding site" evidence="8">
    <location>
        <position position="394"/>
    </location>
    <ligand>
        <name>IMP</name>
        <dbReference type="ChEBI" id="CHEBI:58053"/>
    </ligand>
</feature>
<feature type="binding site" evidence="8">
    <location>
        <position position="408"/>
    </location>
    <ligand>
        <name>IMP</name>
        <dbReference type="ChEBI" id="CHEBI:58053"/>
        <note>ligand shared between dimeric partners</note>
    </ligand>
</feature>
<evidence type="ECO:0000256" key="10">
    <source>
        <dbReference type="RuleBase" id="RU000520"/>
    </source>
</evidence>
<evidence type="ECO:0000256" key="6">
    <source>
        <dbReference type="ARBA" id="ARBA00022842"/>
    </source>
</evidence>
<keyword evidence="12" id="KW-1133">Transmembrane helix</keyword>
<gene>
    <name evidence="13" type="ORF">DMN91_012674</name>
</gene>
<accession>A0A3L8D2Q7</accession>
<keyword evidence="5 8" id="KW-0658">Purine biosynthesis</keyword>
<keyword evidence="2 8" id="KW-0436">Ligase</keyword>
<evidence type="ECO:0000256" key="11">
    <source>
        <dbReference type="SAM" id="MobiDB-lite"/>
    </source>
</evidence>
<feature type="binding site" evidence="8">
    <location>
        <begin position="563"/>
        <end position="569"/>
    </location>
    <ligand>
        <name>substrate</name>
    </ligand>
</feature>
<dbReference type="InterPro" id="IPR042109">
    <property type="entry name" value="Adenylosuccinate_synth_dom1"/>
</dbReference>
<feature type="binding site" evidence="8">
    <location>
        <position position="569"/>
    </location>
    <ligand>
        <name>GTP</name>
        <dbReference type="ChEBI" id="CHEBI:37565"/>
    </ligand>
</feature>
<feature type="compositionally biased region" description="Low complexity" evidence="11">
    <location>
        <begin position="1"/>
        <end position="14"/>
    </location>
</feature>
<keyword evidence="4 8" id="KW-0547">Nucleotide-binding</keyword>
<dbReference type="InterPro" id="IPR042111">
    <property type="entry name" value="Adenylosuccinate_synth_dom3"/>
</dbReference>
<feature type="binding site" evidence="8">
    <location>
        <begin position="277"/>
        <end position="283"/>
    </location>
    <ligand>
        <name>GTP</name>
        <dbReference type="ChEBI" id="CHEBI:37565"/>
    </ligand>
</feature>
<dbReference type="Pfam" id="PF00709">
    <property type="entry name" value="Adenylsucc_synt"/>
    <property type="match status" value="1"/>
</dbReference>
<reference evidence="13" key="1">
    <citation type="journal article" date="2018" name="Genome Res.">
        <title>The genomic architecture and molecular evolution of ant odorant receptors.</title>
        <authorList>
            <person name="McKenzie S.K."/>
            <person name="Kronauer D.J.C."/>
        </authorList>
    </citation>
    <scope>NUCLEOTIDE SEQUENCE [LARGE SCALE GENOMIC DNA]</scope>
    <source>
        <strain evidence="13">Clonal line C1</strain>
    </source>
</reference>
<organism evidence="13">
    <name type="scientific">Ooceraea biroi</name>
    <name type="common">Clonal raider ant</name>
    <name type="synonym">Cerapachys biroi</name>
    <dbReference type="NCBI Taxonomy" id="2015173"/>
    <lineage>
        <taxon>Eukaryota</taxon>
        <taxon>Metazoa</taxon>
        <taxon>Ecdysozoa</taxon>
        <taxon>Arthropoda</taxon>
        <taxon>Hexapoda</taxon>
        <taxon>Insecta</taxon>
        <taxon>Pterygota</taxon>
        <taxon>Neoptera</taxon>
        <taxon>Endopterygota</taxon>
        <taxon>Hymenoptera</taxon>
        <taxon>Apocrita</taxon>
        <taxon>Aculeata</taxon>
        <taxon>Formicoidea</taxon>
        <taxon>Formicidae</taxon>
        <taxon>Dorylinae</taxon>
        <taxon>Ooceraea</taxon>
    </lineage>
</organism>
<feature type="region of interest" description="Disordered" evidence="11">
    <location>
        <begin position="1"/>
        <end position="24"/>
    </location>
</feature>
<feature type="binding site" evidence="8">
    <location>
        <position position="305"/>
    </location>
    <ligand>
        <name>Mg(2+)</name>
        <dbReference type="ChEBI" id="CHEBI:18420"/>
    </ligand>
</feature>
<dbReference type="GO" id="GO:0005737">
    <property type="term" value="C:cytoplasm"/>
    <property type="evidence" value="ECO:0007669"/>
    <property type="project" value="UniProtKB-SubCell"/>
</dbReference>
<feature type="binding site" evidence="8">
    <location>
        <position position="278"/>
    </location>
    <ligand>
        <name>Mg(2+)</name>
        <dbReference type="ChEBI" id="CHEBI:18420"/>
    </ligand>
</feature>
<dbReference type="NCBIfam" id="NF002223">
    <property type="entry name" value="PRK01117.1"/>
    <property type="match status" value="1"/>
</dbReference>
<feature type="active site" description="Proton donor" evidence="8">
    <location>
        <position position="306"/>
    </location>
</feature>
<comment type="caution">
    <text evidence="13">The sequence shown here is derived from an EMBL/GenBank/DDBJ whole genome shotgun (WGS) entry which is preliminary data.</text>
</comment>
<evidence type="ECO:0000256" key="9">
    <source>
        <dbReference type="PROSITE-ProRule" id="PRU10134"/>
    </source>
</evidence>
<feature type="binding site" evidence="8">
    <location>
        <begin position="595"/>
        <end position="597"/>
    </location>
    <ligand>
        <name>GTP</name>
        <dbReference type="ChEBI" id="CHEBI:37565"/>
    </ligand>
</feature>
<feature type="binding site" evidence="8">
    <location>
        <position position="488"/>
    </location>
    <ligand>
        <name>IMP</name>
        <dbReference type="ChEBI" id="CHEBI:58053"/>
    </ligand>
</feature>
<dbReference type="GO" id="GO:0046040">
    <property type="term" value="P:IMP metabolic process"/>
    <property type="evidence" value="ECO:0007669"/>
    <property type="project" value="TreeGrafter"/>
</dbReference>
<dbReference type="Gene3D" id="1.10.300.10">
    <property type="entry name" value="Adenylosuccinate Synthetase, subunit A, domain 2"/>
    <property type="match status" value="1"/>
</dbReference>
<comment type="similarity">
    <text evidence="8 10">Belongs to the adenylosuccinate synthetase family.</text>
</comment>
<feature type="transmembrane region" description="Helical" evidence="12">
    <location>
        <begin position="233"/>
        <end position="252"/>
    </location>
</feature>
<dbReference type="InterPro" id="IPR001114">
    <property type="entry name" value="Adenylosuccinate_synthetase"/>
</dbReference>
<comment type="cofactor">
    <cofactor evidence="8">
        <name>Mg(2+)</name>
        <dbReference type="ChEBI" id="CHEBI:18420"/>
    </cofactor>
    <text evidence="8">Binds 1 Mg(2+) ion per subunit.</text>
</comment>
<dbReference type="NCBIfam" id="TIGR00184">
    <property type="entry name" value="purA"/>
    <property type="match status" value="1"/>
</dbReference>